<dbReference type="EMBL" id="JBEUWX010000002">
    <property type="protein sequence ID" value="MFA9949525.1"/>
    <property type="molecule type" value="Genomic_DNA"/>
</dbReference>
<keyword evidence="3" id="KW-1185">Reference proteome</keyword>
<reference evidence="3" key="1">
    <citation type="submission" date="2024-06" db="EMBL/GenBank/DDBJ databases">
        <title>Radixoralia hellwigii gen. nov., sp nov., isolated from a root canal in the human oral cavity.</title>
        <authorList>
            <person name="Bartsch S."/>
            <person name="Wittmer A."/>
            <person name="Schulz A.-K."/>
            <person name="Neumann-Schaal M."/>
            <person name="Wolf J."/>
            <person name="Gronow S."/>
            <person name="Tennert C."/>
            <person name="Haecker G."/>
            <person name="Cieplik F."/>
            <person name="Al-Ahmad A."/>
        </authorList>
    </citation>
    <scope>NUCLEOTIDE SEQUENCE [LARGE SCALE GENOMIC DNA]</scope>
    <source>
        <strain evidence="3">Wk13</strain>
    </source>
</reference>
<evidence type="ECO:0000313" key="3">
    <source>
        <dbReference type="Proteomes" id="UP001574673"/>
    </source>
</evidence>
<dbReference type="GO" id="GO:0003964">
    <property type="term" value="F:RNA-directed DNA polymerase activity"/>
    <property type="evidence" value="ECO:0007669"/>
    <property type="project" value="UniProtKB-KW"/>
</dbReference>
<accession>A0ABV4UD13</accession>
<dbReference type="Proteomes" id="UP001574673">
    <property type="component" value="Unassembled WGS sequence"/>
</dbReference>
<evidence type="ECO:0000313" key="2">
    <source>
        <dbReference type="EMBL" id="MFA9949525.1"/>
    </source>
</evidence>
<comment type="similarity">
    <text evidence="1">Belongs to the bacterial reverse transcriptase family.</text>
</comment>
<proteinExistence type="inferred from homology"/>
<sequence>MFSLVNLYIAYRKAKAEAFYEKTHFHALAFTEYEQNLDANLKNLQSRLLEDRATWPTELGFIGDYAYLPKSVDCSAWDVTDGHFRALDPRQDWKQRFDKSERKLANAALRLVIRPTVNFQIISALWIIVVGHLFDASLDQKTSFGNRLRRSSDSIFDERISTSGVNLSTPGIFTPYISAYRDWRERGLLSIENSLKEGVDILAITMDIEKFYHRASPDFLLKDEFLKSIELKLKENEKKFTQQLLDAIMNWYRSTPDYNDRPEGAIPVGLSASKIIANVLLVDFDRKITKNLNPIYYGRYVDDIFLVLESKDEDCDAQHVTERIAKVLAPLVAVHKKGRNLGSLTLNLPYAKNSELIFAAPKQKIFSLSSAHGLDLIYQIRDQIRQQSSEYRLLPSIPESGTAMASRALLATPNAALQADALRKADVVSVRRLGFSLLLSDIETYALDLSPRSWQSLRKEFYGLIRRHLITPSGFFDYFSYIHRIFGLMLSCGDIKQAKKLIKDLVDISLILKKTTSLGQESQKARFQLCLQQYALALLQAGLQAATLGLENLGRDYLGAIQKLKQLDENVNIPEDIYSLKSLARKVLLSDWGRRPYKEYWFENQLTTDETWPKVPCSMEVKRHLRLDIIRKIQRIATNLKVPYWPALVFPTRPLRIDEIGLVAPAVLSDSKLFRQVIHFFRGAKVTTNHSIGFLNDKGLPINHFIVSGRSRGDVRIAVTSWETSQDQWVAAARGNQDRSLDRYVKFNRLINLILKEQKRPDYIVMPELSIPLRWALRAARKLSTNGISMLAGVEYHHDWKTNKLRNDSLVSLTTYWPGYASNVVVLQSKFEPAHGEEKDLQKLLKKKTEIYKPNGAKAKPTIYGHRNFYFSILICSDLTNISNRNYLRGEIDALFALEWNQDTKTFSALVESSANDLHAFVVQANNRCFGDSRIRAPAVHDYARDVVQVKGGVSDYYVLGEIDYERLRAEQRCKEKKPLFKPAPIGYKMSKFRK</sequence>
<dbReference type="InterPro" id="IPR051083">
    <property type="entry name" value="GrpII_Intron_Splice-Mob/Def"/>
</dbReference>
<keyword evidence="2" id="KW-0808">Transferase</keyword>
<keyword evidence="2" id="KW-0695">RNA-directed DNA polymerase</keyword>
<comment type="caution">
    <text evidence="2">The sequence shown here is derived from an EMBL/GenBank/DDBJ whole genome shotgun (WGS) entry which is preliminary data.</text>
</comment>
<dbReference type="PANTHER" id="PTHR34047">
    <property type="entry name" value="NUCLEAR INTRON MATURASE 1, MITOCHONDRIAL-RELATED"/>
    <property type="match status" value="1"/>
</dbReference>
<organism evidence="2 3">
    <name type="scientific">Dentiradicibacter hellwigii</name>
    <dbReference type="NCBI Taxonomy" id="3149053"/>
    <lineage>
        <taxon>Bacteria</taxon>
        <taxon>Pseudomonadati</taxon>
        <taxon>Pseudomonadota</taxon>
        <taxon>Betaproteobacteria</taxon>
        <taxon>Rhodocyclales</taxon>
        <taxon>Rhodocyclaceae</taxon>
        <taxon>Dentiradicibacter</taxon>
    </lineage>
</organism>
<evidence type="ECO:0000256" key="1">
    <source>
        <dbReference type="ARBA" id="ARBA00034120"/>
    </source>
</evidence>
<protein>
    <submittedName>
        <fullName evidence="2">RNA-directed DNA polymerase</fullName>
    </submittedName>
</protein>
<keyword evidence="2" id="KW-0548">Nucleotidyltransferase</keyword>
<dbReference type="CDD" id="cd01646">
    <property type="entry name" value="RT_Bac_retron_I"/>
    <property type="match status" value="1"/>
</dbReference>
<dbReference type="RefSeq" id="WP_418890644.1">
    <property type="nucleotide sequence ID" value="NZ_JBEUWX010000002.1"/>
</dbReference>
<gene>
    <name evidence="2" type="ORF">ABCS64_04145</name>
</gene>
<name>A0ABV4UD13_9RHOO</name>
<dbReference type="PANTHER" id="PTHR34047:SF8">
    <property type="entry name" value="PROTEIN YKFC"/>
    <property type="match status" value="1"/>
</dbReference>